<dbReference type="AlphaFoldDB" id="X8BHP6"/>
<evidence type="ECO:0000313" key="2">
    <source>
        <dbReference type="EMBL" id="EUA42595.1"/>
    </source>
</evidence>
<dbReference type="EMBL" id="JAOB01000042">
    <property type="protein sequence ID" value="EUA42595.1"/>
    <property type="molecule type" value="Genomic_DNA"/>
</dbReference>
<reference evidence="2" key="1">
    <citation type="submission" date="2014-01" db="EMBL/GenBank/DDBJ databases">
        <authorList>
            <person name="Brown-Elliot B."/>
            <person name="Wallace R."/>
            <person name="Lenaerts A."/>
            <person name="Ordway D."/>
            <person name="DeGroote M.A."/>
            <person name="Parker T."/>
            <person name="Sizemore C."/>
            <person name="Tallon L.J."/>
            <person name="Sadzewicz L.K."/>
            <person name="Sengamalay N."/>
            <person name="Fraser C.M."/>
            <person name="Hine E."/>
            <person name="Shefchek K.A."/>
            <person name="Das S.P."/>
            <person name="Tettelin H."/>
        </authorList>
    </citation>
    <scope>NUCLEOTIDE SEQUENCE [LARGE SCALE GENOMIC DNA]</scope>
    <source>
        <strain evidence="2">4042</strain>
    </source>
</reference>
<feature type="compositionally biased region" description="Basic and acidic residues" evidence="1">
    <location>
        <begin position="1"/>
        <end position="14"/>
    </location>
</feature>
<sequence length="45" mass="4444">MSGVEPDRAARAGGDRGAVAGGLRRGPPVAIRLVSSIGSGIGYHV</sequence>
<name>X8BHP6_MYCXE</name>
<evidence type="ECO:0000256" key="1">
    <source>
        <dbReference type="SAM" id="MobiDB-lite"/>
    </source>
</evidence>
<gene>
    <name evidence="2" type="ORF">I553_6455</name>
</gene>
<feature type="compositionally biased region" description="Gly residues" evidence="1">
    <location>
        <begin position="15"/>
        <end position="24"/>
    </location>
</feature>
<comment type="caution">
    <text evidence="2">The sequence shown here is derived from an EMBL/GenBank/DDBJ whole genome shotgun (WGS) entry which is preliminary data.</text>
</comment>
<accession>X8BHP6</accession>
<proteinExistence type="predicted"/>
<organism evidence="2">
    <name type="scientific">Mycobacterium xenopi 4042</name>
    <dbReference type="NCBI Taxonomy" id="1299334"/>
    <lineage>
        <taxon>Bacteria</taxon>
        <taxon>Bacillati</taxon>
        <taxon>Actinomycetota</taxon>
        <taxon>Actinomycetes</taxon>
        <taxon>Mycobacteriales</taxon>
        <taxon>Mycobacteriaceae</taxon>
        <taxon>Mycobacterium</taxon>
    </lineage>
</organism>
<feature type="region of interest" description="Disordered" evidence="1">
    <location>
        <begin position="1"/>
        <end position="24"/>
    </location>
</feature>
<protein>
    <submittedName>
        <fullName evidence="2">Uncharacterized protein</fullName>
    </submittedName>
</protein>